<dbReference type="RefSeq" id="WP_160778971.1">
    <property type="nucleotide sequence ID" value="NZ_BAAAZF010000001.1"/>
</dbReference>
<name>A0A845ARK6_9SPHN</name>
<feature type="transmembrane region" description="Helical" evidence="8">
    <location>
        <begin position="344"/>
        <end position="364"/>
    </location>
</feature>
<evidence type="ECO:0000256" key="1">
    <source>
        <dbReference type="ARBA" id="ARBA00004141"/>
    </source>
</evidence>
<evidence type="ECO:0000256" key="7">
    <source>
        <dbReference type="SAM" id="MobiDB-lite"/>
    </source>
</evidence>
<accession>A0A845ARK6</accession>
<proteinExistence type="predicted"/>
<dbReference type="AlphaFoldDB" id="A0A845ARK6"/>
<organism evidence="9 10">
    <name type="scientific">Parerythrobacter jejuensis</name>
    <dbReference type="NCBI Taxonomy" id="795812"/>
    <lineage>
        <taxon>Bacteria</taxon>
        <taxon>Pseudomonadati</taxon>
        <taxon>Pseudomonadota</taxon>
        <taxon>Alphaproteobacteria</taxon>
        <taxon>Sphingomonadales</taxon>
        <taxon>Erythrobacteraceae</taxon>
        <taxon>Parerythrobacter</taxon>
    </lineage>
</organism>
<dbReference type="OrthoDB" id="5294733at2"/>
<evidence type="ECO:0000256" key="8">
    <source>
        <dbReference type="SAM" id="Phobius"/>
    </source>
</evidence>
<sequence>MELAGFTAGEWLLLVQYELLLFAGLFFLLGSIDELAVDLAWVWLRLSGRTQTVQITPRHVERPLKGRAAILIPTWQEEDVIGTTIAHALDVWPQSELCLYVGCYRNDPATIAAAVEAAPGDPRLRIIVHDRLGPTTKADCLNRLYQALALDEVRSGEAFRMVLLHDAEDMVDAAALSLADSTLDDADFVQLPVLPEPQAHSRWISGHYCEEFAEAHGKAMVVRDAVGAGLPSAGVGCAVAREQLALLADRRGDGVPFAADSLTEDYELGLGIGHQGGRMRFLRARYEDGRLVATRACFPADIASAVRQKTRWVHGIAFQGWDRLGWSLSPAESWMRLRDRRGPLTALVLAMAYILLVLAVASWIASGLGLAPEIELTPALWWLLLLNFAGLVWRAVFRFAFTAREYGAREGIRAVLRIPIGNIIAIMAGRRALMAYLQTLRGNRPHWDKTSHSAHPAARHQAGALA</sequence>
<keyword evidence="6 8" id="KW-0472">Membrane</keyword>
<dbReference type="EMBL" id="WTYE01000001">
    <property type="protein sequence ID" value="MXP31545.1"/>
    <property type="molecule type" value="Genomic_DNA"/>
</dbReference>
<dbReference type="SUPFAM" id="SSF53448">
    <property type="entry name" value="Nucleotide-diphospho-sugar transferases"/>
    <property type="match status" value="1"/>
</dbReference>
<dbReference type="NCBIfam" id="NF011307">
    <property type="entry name" value="PRK14716.1-5"/>
    <property type="match status" value="1"/>
</dbReference>
<dbReference type="InterPro" id="IPR029044">
    <property type="entry name" value="Nucleotide-diphossugar_trans"/>
</dbReference>
<evidence type="ECO:0000256" key="2">
    <source>
        <dbReference type="ARBA" id="ARBA00022676"/>
    </source>
</evidence>
<dbReference type="GO" id="GO:0016020">
    <property type="term" value="C:membrane"/>
    <property type="evidence" value="ECO:0007669"/>
    <property type="project" value="UniProtKB-SubCell"/>
</dbReference>
<evidence type="ECO:0000313" key="10">
    <source>
        <dbReference type="Proteomes" id="UP000446786"/>
    </source>
</evidence>
<keyword evidence="4 8" id="KW-0812">Transmembrane</keyword>
<evidence type="ECO:0000256" key="4">
    <source>
        <dbReference type="ARBA" id="ARBA00022692"/>
    </source>
</evidence>
<comment type="subcellular location">
    <subcellularLocation>
        <location evidence="1">Membrane</location>
        <topology evidence="1">Multi-pass membrane protein</topology>
    </subcellularLocation>
</comment>
<evidence type="ECO:0000313" key="9">
    <source>
        <dbReference type="EMBL" id="MXP31545.1"/>
    </source>
</evidence>
<keyword evidence="5 8" id="KW-1133">Transmembrane helix</keyword>
<dbReference type="Gene3D" id="3.90.550.10">
    <property type="entry name" value="Spore Coat Polysaccharide Biosynthesis Protein SpsA, Chain A"/>
    <property type="match status" value="1"/>
</dbReference>
<dbReference type="PANTHER" id="PTHR43867:SF2">
    <property type="entry name" value="CELLULOSE SYNTHASE CATALYTIC SUBUNIT A [UDP-FORMING]"/>
    <property type="match status" value="1"/>
</dbReference>
<dbReference type="InterPro" id="IPR050321">
    <property type="entry name" value="Glycosyltr_2/OpgH_subfam"/>
</dbReference>
<feature type="region of interest" description="Disordered" evidence="7">
    <location>
        <begin position="447"/>
        <end position="466"/>
    </location>
</feature>
<keyword evidence="2" id="KW-0328">Glycosyltransferase</keyword>
<evidence type="ECO:0000256" key="5">
    <source>
        <dbReference type="ARBA" id="ARBA00022989"/>
    </source>
</evidence>
<keyword evidence="3 9" id="KW-0808">Transferase</keyword>
<evidence type="ECO:0000256" key="6">
    <source>
        <dbReference type="ARBA" id="ARBA00023136"/>
    </source>
</evidence>
<feature type="transmembrane region" description="Helical" evidence="8">
    <location>
        <begin position="379"/>
        <end position="397"/>
    </location>
</feature>
<evidence type="ECO:0000256" key="3">
    <source>
        <dbReference type="ARBA" id="ARBA00022679"/>
    </source>
</evidence>
<dbReference type="PANTHER" id="PTHR43867">
    <property type="entry name" value="CELLULOSE SYNTHASE CATALYTIC SUBUNIT A [UDP-FORMING]"/>
    <property type="match status" value="1"/>
</dbReference>
<dbReference type="Pfam" id="PF13641">
    <property type="entry name" value="Glyco_tranf_2_3"/>
    <property type="match status" value="1"/>
</dbReference>
<keyword evidence="10" id="KW-1185">Reference proteome</keyword>
<dbReference type="GO" id="GO:0016757">
    <property type="term" value="F:glycosyltransferase activity"/>
    <property type="evidence" value="ECO:0007669"/>
    <property type="project" value="UniProtKB-KW"/>
</dbReference>
<protein>
    <submittedName>
        <fullName evidence="9">Glycosyl transferase family protein</fullName>
    </submittedName>
</protein>
<feature type="transmembrane region" description="Helical" evidence="8">
    <location>
        <begin position="20"/>
        <end position="44"/>
    </location>
</feature>
<comment type="caution">
    <text evidence="9">The sequence shown here is derived from an EMBL/GenBank/DDBJ whole genome shotgun (WGS) entry which is preliminary data.</text>
</comment>
<reference evidence="9 10" key="1">
    <citation type="submission" date="2019-12" db="EMBL/GenBank/DDBJ databases">
        <title>Genomic-based taxomic classification of the family Erythrobacteraceae.</title>
        <authorList>
            <person name="Xu L."/>
        </authorList>
    </citation>
    <scope>NUCLEOTIDE SEQUENCE [LARGE SCALE GENOMIC DNA]</scope>
    <source>
        <strain evidence="9 10">JCM 16677</strain>
    </source>
</reference>
<dbReference type="Proteomes" id="UP000446786">
    <property type="component" value="Unassembled WGS sequence"/>
</dbReference>
<gene>
    <name evidence="9" type="ORF">GRI94_06895</name>
</gene>